<accession>A0A918VJZ7</accession>
<keyword evidence="3" id="KW-1185">Reference proteome</keyword>
<dbReference type="InterPro" id="IPR029045">
    <property type="entry name" value="ClpP/crotonase-like_dom_sf"/>
</dbReference>
<dbReference type="PANTHER" id="PTHR43684:SF4">
    <property type="entry name" value="ENOYL-COA HYDRATASE_ISOMERASE FAMILY PROTEIN (AFU_ORTHOLOGUE AFUA_1G01890)"/>
    <property type="match status" value="1"/>
</dbReference>
<dbReference type="Gene3D" id="1.10.12.10">
    <property type="entry name" value="Lyase 2-enoyl-coa Hydratase, Chain A, domain 2"/>
    <property type="match status" value="1"/>
</dbReference>
<comment type="caution">
    <text evidence="2">The sequence shown here is derived from an EMBL/GenBank/DDBJ whole genome shotgun (WGS) entry which is preliminary data.</text>
</comment>
<evidence type="ECO:0000313" key="3">
    <source>
        <dbReference type="Proteomes" id="UP000614811"/>
    </source>
</evidence>
<dbReference type="RefSeq" id="WP_189398835.1">
    <property type="nucleotide sequence ID" value="NZ_BMXA01000001.1"/>
</dbReference>
<dbReference type="InterPro" id="IPR051053">
    <property type="entry name" value="ECH/Chromodomain_protein"/>
</dbReference>
<dbReference type="SUPFAM" id="SSF52096">
    <property type="entry name" value="ClpP/crotonase"/>
    <property type="match status" value="1"/>
</dbReference>
<sequence length="261" mass="27495">MTEFKTIKLEISDRIATITFNRPEAANGLNLAMASEFADAAMLCDANSDVKAIILTGSGRFFCAGGDINAMQASPLGAGPGVKQIADQLHRGISTLARSAKPVIVAVNGTAAGAGFSTAVMGDLVVAAESAKFTMAYSNVGLSPDGSASYFLPRLIGLRKTQELMFTNRMLTAEEAQQWGLINRVVPDAELMTVAREWAALFVAGSQRSNGAIKTLLLASDANGLETQMELESQMIARNASSPDGKEGVAAFIAKRKPEFS</sequence>
<dbReference type="InterPro" id="IPR014748">
    <property type="entry name" value="Enoyl-CoA_hydra_C"/>
</dbReference>
<dbReference type="Gene3D" id="3.90.226.10">
    <property type="entry name" value="2-enoyl-CoA Hydratase, Chain A, domain 1"/>
    <property type="match status" value="1"/>
</dbReference>
<comment type="similarity">
    <text evidence="1">Belongs to the enoyl-CoA hydratase/isomerase family.</text>
</comment>
<proteinExistence type="inferred from homology"/>
<dbReference type="Pfam" id="PF00378">
    <property type="entry name" value="ECH_1"/>
    <property type="match status" value="1"/>
</dbReference>
<gene>
    <name evidence="2" type="ORF">GCM10008090_09460</name>
</gene>
<dbReference type="InterPro" id="IPR001753">
    <property type="entry name" value="Enoyl-CoA_hydra/iso"/>
</dbReference>
<evidence type="ECO:0000256" key="1">
    <source>
        <dbReference type="ARBA" id="ARBA00005254"/>
    </source>
</evidence>
<protein>
    <submittedName>
        <fullName evidence="2">Enoyl-CoA hydratase</fullName>
    </submittedName>
</protein>
<name>A0A918VJZ7_9GAMM</name>
<reference evidence="2" key="1">
    <citation type="journal article" date="2014" name="Int. J. Syst. Evol. Microbiol.">
        <title>Complete genome sequence of Corynebacterium casei LMG S-19264T (=DSM 44701T), isolated from a smear-ripened cheese.</title>
        <authorList>
            <consortium name="US DOE Joint Genome Institute (JGI-PGF)"/>
            <person name="Walter F."/>
            <person name="Albersmeier A."/>
            <person name="Kalinowski J."/>
            <person name="Ruckert C."/>
        </authorList>
    </citation>
    <scope>NUCLEOTIDE SEQUENCE</scope>
    <source>
        <strain evidence="2">KCTC 12711</strain>
    </source>
</reference>
<reference evidence="2" key="2">
    <citation type="submission" date="2020-09" db="EMBL/GenBank/DDBJ databases">
        <authorList>
            <person name="Sun Q."/>
            <person name="Kim S."/>
        </authorList>
    </citation>
    <scope>NUCLEOTIDE SEQUENCE</scope>
    <source>
        <strain evidence="2">KCTC 12711</strain>
    </source>
</reference>
<dbReference type="GO" id="GO:0003824">
    <property type="term" value="F:catalytic activity"/>
    <property type="evidence" value="ECO:0007669"/>
    <property type="project" value="UniProtKB-ARBA"/>
</dbReference>
<dbReference type="AlphaFoldDB" id="A0A918VJZ7"/>
<evidence type="ECO:0000313" key="2">
    <source>
        <dbReference type="EMBL" id="GHA02272.1"/>
    </source>
</evidence>
<dbReference type="CDD" id="cd06558">
    <property type="entry name" value="crotonase-like"/>
    <property type="match status" value="1"/>
</dbReference>
<organism evidence="2 3">
    <name type="scientific">Arenicella chitinivorans</name>
    <dbReference type="NCBI Taxonomy" id="1329800"/>
    <lineage>
        <taxon>Bacteria</taxon>
        <taxon>Pseudomonadati</taxon>
        <taxon>Pseudomonadota</taxon>
        <taxon>Gammaproteobacteria</taxon>
        <taxon>Arenicellales</taxon>
        <taxon>Arenicellaceae</taxon>
        <taxon>Arenicella</taxon>
    </lineage>
</organism>
<dbReference type="PANTHER" id="PTHR43684">
    <property type="match status" value="1"/>
</dbReference>
<dbReference type="Proteomes" id="UP000614811">
    <property type="component" value="Unassembled WGS sequence"/>
</dbReference>
<dbReference type="EMBL" id="BMXA01000001">
    <property type="protein sequence ID" value="GHA02272.1"/>
    <property type="molecule type" value="Genomic_DNA"/>
</dbReference>